<dbReference type="Gene3D" id="2.40.160.20">
    <property type="match status" value="1"/>
</dbReference>
<gene>
    <name evidence="4" type="ORF">FUA48_08815</name>
</gene>
<name>A0A5B9FTW5_9FLAO</name>
<evidence type="ECO:0000313" key="5">
    <source>
        <dbReference type="Proteomes" id="UP000321222"/>
    </source>
</evidence>
<dbReference type="InterPro" id="IPR011250">
    <property type="entry name" value="OMP/PagP_B-barrel"/>
</dbReference>
<dbReference type="AlphaFoldDB" id="A0A5B9FTW5"/>
<accession>A0A5B9FTW5</accession>
<evidence type="ECO:0000259" key="3">
    <source>
        <dbReference type="Pfam" id="PF13505"/>
    </source>
</evidence>
<feature type="domain" description="Outer membrane protein beta-barrel" evidence="3">
    <location>
        <begin position="10"/>
        <end position="195"/>
    </location>
</feature>
<proteinExistence type="predicted"/>
<dbReference type="Pfam" id="PF13505">
    <property type="entry name" value="OMP_b-brl"/>
    <property type="match status" value="1"/>
</dbReference>
<dbReference type="RefSeq" id="WP_147583187.1">
    <property type="nucleotide sequence ID" value="NZ_CP042831.1"/>
</dbReference>
<dbReference type="OrthoDB" id="945117at2"/>
<organism evidence="4 5">
    <name type="scientific">Flavobacterium alkalisoli</name>
    <dbReference type="NCBI Taxonomy" id="2602769"/>
    <lineage>
        <taxon>Bacteria</taxon>
        <taxon>Pseudomonadati</taxon>
        <taxon>Bacteroidota</taxon>
        <taxon>Flavobacteriia</taxon>
        <taxon>Flavobacteriales</taxon>
        <taxon>Flavobacteriaceae</taxon>
        <taxon>Flavobacterium</taxon>
    </lineage>
</organism>
<dbReference type="InterPro" id="IPR027385">
    <property type="entry name" value="Beta-barrel_OMP"/>
</dbReference>
<sequence>MKKVLLSLTALFAFGLVSAQETDGGFANGDLFISGAVGFSNQSTGDVKTNGFTVSPRVGYFVSENIAVGVALGYTSTTDKAPGSEDIKNSMFEVGAFGRYYFTPASKFSLFGQLGVAYATNKYEEGALEAKSNGFNIGLAPGINYFVSDHFALEATFGILGYSTDKPDADGAESTDTFDFGVDMSNINFGIVYKF</sequence>
<dbReference type="KEGG" id="fak:FUA48_08815"/>
<evidence type="ECO:0000313" key="4">
    <source>
        <dbReference type="EMBL" id="QEE49681.1"/>
    </source>
</evidence>
<keyword evidence="1 2" id="KW-0732">Signal</keyword>
<evidence type="ECO:0000256" key="1">
    <source>
        <dbReference type="ARBA" id="ARBA00022729"/>
    </source>
</evidence>
<dbReference type="SUPFAM" id="SSF56925">
    <property type="entry name" value="OMPA-like"/>
    <property type="match status" value="1"/>
</dbReference>
<dbReference type="EMBL" id="CP042831">
    <property type="protein sequence ID" value="QEE49681.1"/>
    <property type="molecule type" value="Genomic_DNA"/>
</dbReference>
<feature type="chain" id="PRO_5023077945" evidence="2">
    <location>
        <begin position="20"/>
        <end position="195"/>
    </location>
</feature>
<dbReference type="Proteomes" id="UP000321222">
    <property type="component" value="Chromosome"/>
</dbReference>
<evidence type="ECO:0000256" key="2">
    <source>
        <dbReference type="SAM" id="SignalP"/>
    </source>
</evidence>
<keyword evidence="5" id="KW-1185">Reference proteome</keyword>
<feature type="signal peptide" evidence="2">
    <location>
        <begin position="1"/>
        <end position="19"/>
    </location>
</feature>
<reference evidence="4 5" key="1">
    <citation type="submission" date="2019-08" db="EMBL/GenBank/DDBJ databases">
        <title>Flavobacterium alkalisoli sp. nov., isolated from rhizosphere soil of Suaeda salsa.</title>
        <authorList>
            <person name="Sun J.-Q."/>
            <person name="Xu L."/>
        </authorList>
    </citation>
    <scope>NUCLEOTIDE SEQUENCE [LARGE SCALE GENOMIC DNA]</scope>
    <source>
        <strain evidence="4 5">XS-5</strain>
    </source>
</reference>
<protein>
    <submittedName>
        <fullName evidence="4">Porin family protein</fullName>
    </submittedName>
</protein>